<dbReference type="InterPro" id="IPR001345">
    <property type="entry name" value="PG/BPGM_mutase_AS"/>
</dbReference>
<dbReference type="CDD" id="cd07067">
    <property type="entry name" value="HP_PGM_like"/>
    <property type="match status" value="1"/>
</dbReference>
<dbReference type="PANTHER" id="PTHR48100">
    <property type="entry name" value="BROAD-SPECIFICITY PHOSPHATASE YOR283W-RELATED"/>
    <property type="match status" value="1"/>
</dbReference>
<evidence type="ECO:0000256" key="4">
    <source>
        <dbReference type="PIRSR" id="PIRSR613078-2"/>
    </source>
</evidence>
<dbReference type="InterPro" id="IPR013078">
    <property type="entry name" value="His_Pase_superF_clade-1"/>
</dbReference>
<feature type="active site" description="Proton donor/acceptor" evidence="3">
    <location>
        <position position="88"/>
    </location>
</feature>
<dbReference type="AlphaFoldDB" id="A0AAE3W8Z0"/>
<dbReference type="InterPro" id="IPR050275">
    <property type="entry name" value="PGM_Phosphatase"/>
</dbReference>
<keyword evidence="2" id="KW-0413">Isomerase</keyword>
<dbReference type="InterPro" id="IPR029033">
    <property type="entry name" value="His_PPase_superfam"/>
</dbReference>
<dbReference type="Pfam" id="PF00300">
    <property type="entry name" value="His_Phos_1"/>
    <property type="match status" value="1"/>
</dbReference>
<keyword evidence="6" id="KW-1185">Reference proteome</keyword>
<dbReference type="GO" id="GO:0016791">
    <property type="term" value="F:phosphatase activity"/>
    <property type="evidence" value="ECO:0007669"/>
    <property type="project" value="TreeGrafter"/>
</dbReference>
<organism evidence="5 6">
    <name type="scientific">Marimonas arenosa</name>
    <dbReference type="NCBI Taxonomy" id="1795305"/>
    <lineage>
        <taxon>Bacteria</taxon>
        <taxon>Pseudomonadati</taxon>
        <taxon>Pseudomonadota</taxon>
        <taxon>Alphaproteobacteria</taxon>
        <taxon>Rhodobacterales</taxon>
        <taxon>Paracoccaceae</taxon>
        <taxon>Marimonas</taxon>
    </lineage>
</organism>
<dbReference type="RefSeq" id="WP_306733674.1">
    <property type="nucleotide sequence ID" value="NZ_JANHAX010000001.1"/>
</dbReference>
<reference evidence="5" key="1">
    <citation type="submission" date="2022-07" db="EMBL/GenBank/DDBJ databases">
        <authorList>
            <person name="Otstavnykh N."/>
            <person name="Isaeva M."/>
            <person name="Bystritskaya E."/>
        </authorList>
    </citation>
    <scope>NUCLEOTIDE SEQUENCE</scope>
    <source>
        <strain evidence="5">KCTC 52189</strain>
    </source>
</reference>
<accession>A0AAE3W8Z0</accession>
<feature type="binding site" evidence="4">
    <location>
        <begin position="11"/>
        <end position="18"/>
    </location>
    <ligand>
        <name>substrate</name>
    </ligand>
</feature>
<feature type="active site" description="Tele-phosphohistidine intermediate" evidence="3">
    <location>
        <position position="12"/>
    </location>
</feature>
<dbReference type="Gene3D" id="3.40.50.1240">
    <property type="entry name" value="Phosphoglycerate mutase-like"/>
    <property type="match status" value="1"/>
</dbReference>
<reference evidence="5" key="2">
    <citation type="submission" date="2023-02" db="EMBL/GenBank/DDBJ databases">
        <title>'Rhodoalgimonas zhirmunskyi' gen. nov., isolated from a red alga.</title>
        <authorList>
            <person name="Nedashkovskaya O.I."/>
            <person name="Otstavnykh N.Y."/>
            <person name="Bystritskaya E.P."/>
            <person name="Balabanova L.A."/>
            <person name="Isaeva M.P."/>
        </authorList>
    </citation>
    <scope>NUCLEOTIDE SEQUENCE</scope>
    <source>
        <strain evidence="5">KCTC 52189</strain>
    </source>
</reference>
<evidence type="ECO:0000256" key="1">
    <source>
        <dbReference type="ARBA" id="ARBA00023152"/>
    </source>
</evidence>
<evidence type="ECO:0000256" key="3">
    <source>
        <dbReference type="PIRSR" id="PIRSR613078-1"/>
    </source>
</evidence>
<evidence type="ECO:0000313" key="5">
    <source>
        <dbReference type="EMBL" id="MDQ2088404.1"/>
    </source>
</evidence>
<feature type="binding site" evidence="4">
    <location>
        <position position="64"/>
    </location>
    <ligand>
        <name>substrate</name>
    </ligand>
</feature>
<evidence type="ECO:0000256" key="2">
    <source>
        <dbReference type="ARBA" id="ARBA00023235"/>
    </source>
</evidence>
<protein>
    <submittedName>
        <fullName evidence="5">Histidine phosphatase family protein</fullName>
    </submittedName>
</protein>
<evidence type="ECO:0000313" key="6">
    <source>
        <dbReference type="Proteomes" id="UP001226762"/>
    </source>
</evidence>
<dbReference type="EMBL" id="JANHAX010000001">
    <property type="protein sequence ID" value="MDQ2088404.1"/>
    <property type="molecule type" value="Genomic_DNA"/>
</dbReference>
<dbReference type="PANTHER" id="PTHR48100:SF1">
    <property type="entry name" value="HISTIDINE PHOSPHATASE FAMILY PROTEIN-RELATED"/>
    <property type="match status" value="1"/>
</dbReference>
<dbReference type="PROSITE" id="PS00175">
    <property type="entry name" value="PG_MUTASE"/>
    <property type="match status" value="1"/>
</dbReference>
<gene>
    <name evidence="5" type="ORF">NO357_00620</name>
</gene>
<dbReference type="GO" id="GO:0005737">
    <property type="term" value="C:cytoplasm"/>
    <property type="evidence" value="ECO:0007669"/>
    <property type="project" value="TreeGrafter"/>
</dbReference>
<dbReference type="SMART" id="SM00855">
    <property type="entry name" value="PGAM"/>
    <property type="match status" value="1"/>
</dbReference>
<dbReference type="Proteomes" id="UP001226762">
    <property type="component" value="Unassembled WGS sequence"/>
</dbReference>
<dbReference type="PIRSF" id="PIRSF000709">
    <property type="entry name" value="6PFK_2-Ptase"/>
    <property type="match status" value="1"/>
</dbReference>
<dbReference type="SUPFAM" id="SSF53254">
    <property type="entry name" value="Phosphoglycerate mutase-like"/>
    <property type="match status" value="1"/>
</dbReference>
<comment type="caution">
    <text evidence="5">The sequence shown here is derived from an EMBL/GenBank/DDBJ whole genome shotgun (WGS) entry which is preliminary data.</text>
</comment>
<sequence length="191" mass="21124">MSTHPPLFLLRHGQTDWNRDRRIQGQMESQLTELGRGHATRQGEILAGLDLPEGIAAFCSPQRRTRQTAEIALGAVELDPMYDDRLKEVYLGSWEGHLRADLEGKFPEVFAGRSVFQTCLMSDGESEADLRARVGAFLTELDRPAVVVSHGIALTFLRGLVLGASLEEMDAMERAQGVVIELNGGVEITHR</sequence>
<proteinExistence type="predicted"/>
<name>A0AAE3W8Z0_9RHOB</name>
<keyword evidence="1" id="KW-0324">Glycolysis</keyword>